<dbReference type="PROSITE" id="PS50862">
    <property type="entry name" value="AA_TRNA_LIGASE_II"/>
    <property type="match status" value="1"/>
</dbReference>
<evidence type="ECO:0000313" key="15">
    <source>
        <dbReference type="Proteomes" id="UP000568380"/>
    </source>
</evidence>
<evidence type="ECO:0000256" key="11">
    <source>
        <dbReference type="ARBA" id="ARBA00049515"/>
    </source>
</evidence>
<dbReference type="InterPro" id="IPR002314">
    <property type="entry name" value="aa-tRNA-synt_IIb"/>
</dbReference>
<dbReference type="GO" id="GO:0005737">
    <property type="term" value="C:cytoplasm"/>
    <property type="evidence" value="ECO:0007669"/>
    <property type="project" value="UniProtKB-UniRule"/>
</dbReference>
<comment type="caution">
    <text evidence="14">The sequence shown here is derived from an EMBL/GenBank/DDBJ whole genome shotgun (WGS) entry which is preliminary data.</text>
</comment>
<dbReference type="PANTHER" id="PTHR11451:SF56">
    <property type="entry name" value="THREONINE--TRNA LIGASE 1"/>
    <property type="match status" value="1"/>
</dbReference>
<evidence type="ECO:0000256" key="2">
    <source>
        <dbReference type="ARBA" id="ARBA00013163"/>
    </source>
</evidence>
<dbReference type="SUPFAM" id="SSF52954">
    <property type="entry name" value="Class II aaRS ABD-related"/>
    <property type="match status" value="1"/>
</dbReference>
<evidence type="ECO:0000256" key="1">
    <source>
        <dbReference type="ARBA" id="ARBA00008226"/>
    </source>
</evidence>
<evidence type="ECO:0000256" key="7">
    <source>
        <dbReference type="ARBA" id="ARBA00022833"/>
    </source>
</evidence>
<dbReference type="InterPro" id="IPR036621">
    <property type="entry name" value="Anticodon-bd_dom_sf"/>
</dbReference>
<keyword evidence="10 14" id="KW-0030">Aminoacyl-tRNA synthetase</keyword>
<dbReference type="Proteomes" id="UP000568380">
    <property type="component" value="Unassembled WGS sequence"/>
</dbReference>
<keyword evidence="5" id="KW-0479">Metal-binding</keyword>
<evidence type="ECO:0000313" key="14">
    <source>
        <dbReference type="EMBL" id="MBB5077518.1"/>
    </source>
</evidence>
<gene>
    <name evidence="14" type="ORF">HNR40_002991</name>
</gene>
<evidence type="ECO:0000256" key="5">
    <source>
        <dbReference type="ARBA" id="ARBA00022723"/>
    </source>
</evidence>
<dbReference type="InterPro" id="IPR006195">
    <property type="entry name" value="aa-tRNA-synth_II"/>
</dbReference>
<keyword evidence="7" id="KW-0862">Zinc</keyword>
<keyword evidence="3" id="KW-0963">Cytoplasm</keyword>
<keyword evidence="8" id="KW-0067">ATP-binding</keyword>
<evidence type="ECO:0000256" key="12">
    <source>
        <dbReference type="NCBIfam" id="TIGR00418"/>
    </source>
</evidence>
<evidence type="ECO:0000256" key="9">
    <source>
        <dbReference type="ARBA" id="ARBA00022917"/>
    </source>
</evidence>
<evidence type="ECO:0000256" key="3">
    <source>
        <dbReference type="ARBA" id="ARBA00022490"/>
    </source>
</evidence>
<sequence>MNDHRKLGRELAVFGTDPLIGSGLPYLLPAGAAIRKAVEDYVHELERRNGYQHVNSPVLGKQELYELSGHWSHYSEDMFPPMEVGGERFVLRPSLCPHHALIYRSRRRSHRELPLRLAELGGQYRSEMSGVLGGLNRVRSIQLNDGHVFCPPERAAAEVSAALDLIEAAHAQLGIKAARYRLSLGGSSDKFVDDPALWASSERVLREVLHARGRSYDEEYGEGAFYGPKIDIQIADPAGRESTLSTVQVDLYMPERFELSYVGGERPAMVHRSVVGGIERLLAHLVEAHGGALPAWLAPVQAVVVPLSEAELPAAHDLVRRCVEAGLRAELAHPDRGSLGARIRAHRLVPYQLVVGPREAAEGSCAVRLRDGRQEGNVPVAELAARSRPIF</sequence>
<evidence type="ECO:0000256" key="6">
    <source>
        <dbReference type="ARBA" id="ARBA00022741"/>
    </source>
</evidence>
<accession>A0A7W8A0Z3</accession>
<dbReference type="GO" id="GO:0004829">
    <property type="term" value="F:threonine-tRNA ligase activity"/>
    <property type="evidence" value="ECO:0007669"/>
    <property type="project" value="UniProtKB-UniRule"/>
</dbReference>
<dbReference type="RefSeq" id="WP_184961380.1">
    <property type="nucleotide sequence ID" value="NZ_JACHIN010000003.1"/>
</dbReference>
<evidence type="ECO:0000259" key="13">
    <source>
        <dbReference type="PROSITE" id="PS50862"/>
    </source>
</evidence>
<dbReference type="Gene3D" id="3.30.930.10">
    <property type="entry name" value="Bira Bifunctional Protein, Domain 2"/>
    <property type="match status" value="1"/>
</dbReference>
<evidence type="ECO:0000256" key="10">
    <source>
        <dbReference type="ARBA" id="ARBA00023146"/>
    </source>
</evidence>
<reference evidence="14 15" key="1">
    <citation type="submission" date="2020-08" db="EMBL/GenBank/DDBJ databases">
        <title>Genomic Encyclopedia of Type Strains, Phase IV (KMG-IV): sequencing the most valuable type-strain genomes for metagenomic binning, comparative biology and taxonomic classification.</title>
        <authorList>
            <person name="Goeker M."/>
        </authorList>
    </citation>
    <scope>NUCLEOTIDE SEQUENCE [LARGE SCALE GENOMIC DNA]</scope>
    <source>
        <strain evidence="14 15">DSM 45385</strain>
    </source>
</reference>
<dbReference type="Pfam" id="PF00587">
    <property type="entry name" value="tRNA-synt_2b"/>
    <property type="match status" value="1"/>
</dbReference>
<dbReference type="EMBL" id="JACHIN010000003">
    <property type="protein sequence ID" value="MBB5077518.1"/>
    <property type="molecule type" value="Genomic_DNA"/>
</dbReference>
<dbReference type="EC" id="6.1.1.3" evidence="2 12"/>
<keyword evidence="6" id="KW-0547">Nucleotide-binding</keyword>
<proteinExistence type="inferred from homology"/>
<feature type="domain" description="Aminoacyl-transfer RNA synthetases class-II family profile" evidence="13">
    <location>
        <begin position="29"/>
        <end position="294"/>
    </location>
</feature>
<dbReference type="Pfam" id="PF03129">
    <property type="entry name" value="HGTP_anticodon"/>
    <property type="match status" value="1"/>
</dbReference>
<keyword evidence="9" id="KW-0648">Protein biosynthesis</keyword>
<dbReference type="PANTHER" id="PTHR11451">
    <property type="entry name" value="THREONINE-TRNA LIGASE"/>
    <property type="match status" value="1"/>
</dbReference>
<protein>
    <recommendedName>
        <fullName evidence="2 12">Threonine--tRNA ligase</fullName>
        <ecNumber evidence="2 12">6.1.1.3</ecNumber>
    </recommendedName>
</protein>
<keyword evidence="4 14" id="KW-0436">Ligase</keyword>
<dbReference type="GO" id="GO:0046872">
    <property type="term" value="F:metal ion binding"/>
    <property type="evidence" value="ECO:0007669"/>
    <property type="project" value="UniProtKB-KW"/>
</dbReference>
<comment type="similarity">
    <text evidence="1">Belongs to the class-II aminoacyl-tRNA synthetase family.</text>
</comment>
<dbReference type="GO" id="GO:0005524">
    <property type="term" value="F:ATP binding"/>
    <property type="evidence" value="ECO:0007669"/>
    <property type="project" value="UniProtKB-KW"/>
</dbReference>
<dbReference type="GO" id="GO:0006435">
    <property type="term" value="P:threonyl-tRNA aminoacylation"/>
    <property type="evidence" value="ECO:0007669"/>
    <property type="project" value="UniProtKB-UniRule"/>
</dbReference>
<name>A0A7W8A0Z3_9ACTN</name>
<dbReference type="SUPFAM" id="SSF55681">
    <property type="entry name" value="Class II aaRS and biotin synthetases"/>
    <property type="match status" value="1"/>
</dbReference>
<keyword evidence="15" id="KW-1185">Reference proteome</keyword>
<dbReference type="InterPro" id="IPR002320">
    <property type="entry name" value="Thr-tRNA-ligase_IIa"/>
</dbReference>
<dbReference type="InterPro" id="IPR004154">
    <property type="entry name" value="Anticodon-bd"/>
</dbReference>
<dbReference type="InterPro" id="IPR045864">
    <property type="entry name" value="aa-tRNA-synth_II/BPL/LPL"/>
</dbReference>
<dbReference type="AlphaFoldDB" id="A0A7W8A0Z3"/>
<evidence type="ECO:0000256" key="4">
    <source>
        <dbReference type="ARBA" id="ARBA00022598"/>
    </source>
</evidence>
<evidence type="ECO:0000256" key="8">
    <source>
        <dbReference type="ARBA" id="ARBA00022840"/>
    </source>
</evidence>
<comment type="catalytic activity">
    <reaction evidence="11">
        <text>tRNA(Thr) + L-threonine + ATP = L-threonyl-tRNA(Thr) + AMP + diphosphate + H(+)</text>
        <dbReference type="Rhea" id="RHEA:24624"/>
        <dbReference type="Rhea" id="RHEA-COMP:9670"/>
        <dbReference type="Rhea" id="RHEA-COMP:9704"/>
        <dbReference type="ChEBI" id="CHEBI:15378"/>
        <dbReference type="ChEBI" id="CHEBI:30616"/>
        <dbReference type="ChEBI" id="CHEBI:33019"/>
        <dbReference type="ChEBI" id="CHEBI:57926"/>
        <dbReference type="ChEBI" id="CHEBI:78442"/>
        <dbReference type="ChEBI" id="CHEBI:78534"/>
        <dbReference type="ChEBI" id="CHEBI:456215"/>
        <dbReference type="EC" id="6.1.1.3"/>
    </reaction>
</comment>
<dbReference type="Gene3D" id="3.40.50.800">
    <property type="entry name" value="Anticodon-binding domain"/>
    <property type="match status" value="1"/>
</dbReference>
<dbReference type="NCBIfam" id="TIGR00418">
    <property type="entry name" value="thrS"/>
    <property type="match status" value="1"/>
</dbReference>
<dbReference type="FunFam" id="3.30.930.10:FF:000002">
    <property type="entry name" value="Threonine--tRNA ligase"/>
    <property type="match status" value="1"/>
</dbReference>
<organism evidence="14 15">
    <name type="scientific">Nonomuraea endophytica</name>
    <dbReference type="NCBI Taxonomy" id="714136"/>
    <lineage>
        <taxon>Bacteria</taxon>
        <taxon>Bacillati</taxon>
        <taxon>Actinomycetota</taxon>
        <taxon>Actinomycetes</taxon>
        <taxon>Streptosporangiales</taxon>
        <taxon>Streptosporangiaceae</taxon>
        <taxon>Nonomuraea</taxon>
    </lineage>
</organism>
<dbReference type="PRINTS" id="PR01047">
    <property type="entry name" value="TRNASYNTHTHR"/>
</dbReference>